<dbReference type="AlphaFoldDB" id="A0A256GMB0"/>
<organism evidence="1 2">
    <name type="scientific">Brucella pseudogrignonensis</name>
    <dbReference type="NCBI Taxonomy" id="419475"/>
    <lineage>
        <taxon>Bacteria</taxon>
        <taxon>Pseudomonadati</taxon>
        <taxon>Pseudomonadota</taxon>
        <taxon>Alphaproteobacteria</taxon>
        <taxon>Hyphomicrobiales</taxon>
        <taxon>Brucellaceae</taxon>
        <taxon>Brucella/Ochrobactrum group</taxon>
        <taxon>Brucella</taxon>
    </lineage>
</organism>
<dbReference type="EMBL" id="NNRM01000017">
    <property type="protein sequence ID" value="OYR27731.1"/>
    <property type="molecule type" value="Genomic_DNA"/>
</dbReference>
<evidence type="ECO:0000313" key="2">
    <source>
        <dbReference type="Proteomes" id="UP000216188"/>
    </source>
</evidence>
<name>A0A256GMB0_9HYPH</name>
<gene>
    <name evidence="1" type="ORF">CEV34_2005</name>
</gene>
<reference evidence="1 2" key="1">
    <citation type="submission" date="2017-07" db="EMBL/GenBank/DDBJ databases">
        <title>Phylogenetic study on the rhizospheric bacterium Ochrobactrum sp. A44.</title>
        <authorList>
            <person name="Krzyzanowska D.M."/>
            <person name="Ossowicki A."/>
            <person name="Rajewska M."/>
            <person name="Maciag T."/>
            <person name="Kaczynski Z."/>
            <person name="Czerwicka M."/>
            <person name="Jafra S."/>
        </authorList>
    </citation>
    <scope>NUCLEOTIDE SEQUENCE [LARGE SCALE GENOMIC DNA]</scope>
    <source>
        <strain evidence="1 2">CCUG 30717</strain>
    </source>
</reference>
<evidence type="ECO:0000313" key="1">
    <source>
        <dbReference type="EMBL" id="OYR27731.1"/>
    </source>
</evidence>
<sequence>MAAMLALLLILRKVPAEDSGVKAGAFRLKKPDGDQTHN</sequence>
<keyword evidence="2" id="KW-1185">Reference proteome</keyword>
<accession>A0A256GMB0</accession>
<proteinExistence type="predicted"/>
<comment type="caution">
    <text evidence="1">The sequence shown here is derived from an EMBL/GenBank/DDBJ whole genome shotgun (WGS) entry which is preliminary data.</text>
</comment>
<protein>
    <submittedName>
        <fullName evidence="1">Uncharacterized protein</fullName>
    </submittedName>
</protein>
<dbReference type="Proteomes" id="UP000216188">
    <property type="component" value="Unassembled WGS sequence"/>
</dbReference>